<evidence type="ECO:0000259" key="5">
    <source>
        <dbReference type="PROSITE" id="PS51762"/>
    </source>
</evidence>
<dbReference type="CAZy" id="GH16">
    <property type="family name" value="Glycoside Hydrolase Family 16"/>
</dbReference>
<sequence length="1010" mass="113539">MKKSKTAKSLLAALLVFPSFTSVLAGSATAEEHSGEHLYFIGGDYNKELSKESKGEEAAEILPESQDVVAFELQDVTGSYEGGATEATLIMNGLVPGIGTNATVHYDFNGDGNWDRSAGTDLIATNAVVEPGSYEHFDRTFDENISGSDYQDFENGIIRVEMALQFGDGDVELKVNGDDASVISVPFDFEDSHNGNAGESDERWTMTWNDEFDGDEIDEDKWRIDIGNGFYDGDEWVPGWGNNEKQSYQRDNVFLEDGKLILEAREEHIVDDFGEGGEFDYTSGKVLTDESFSQAYGRFEASMKLPEGQGYWPAFWMMPQDDVYGGWAASGEIDIMENRGSETNKVGAAIHYGDNYPRNTYSEESYTFPEGQSTTEFNEYAIEWEPGEIRWYVNDELYSTKTEWHTVYGEYPAPFDQEFHMILNLAIGGWYGGDPDETTEFPGRVEVEYVRAYQDMDAEYPPPGEYIEPEEDDTPPLDGSDWPEIGDNLIEDGTFETTTEFGDENDSIVWNVFNMGDHDPNAGLADFSIVNEELRAEIQQVGWAWWHMQFMQDVSVTEGFYKIEFDMRSEEDRTMYVELAGSDSGIQGVSVGENMETHEAYIYVEEDGDYNLMFGFGRDEGDPELPAPYTMHMDNVRLVEVDGELPDAPEEDDEDLPGEDVDWVEAGENLVVDGTFEETTEFGDENNRMIWDVFNMGNYEQYAGLADFSIVDEQLVAEIQQVGWEWWHIQFMQQLMVDEGHYKIEFDMSSERERPVYVEIAGSESGINTFDVGPEMDTYEAIVHVEESGEFDLLFGLGRDEDDPELDVPYSITLDNVRLVPVKAAEEELPQYDDVPADHWAAHYIQTLSAANVIQGHSANEFRPSEQITRGQFIALLVRQAGLEASEAGETVFTDQHGVLSDEITAAAEAGIVLGRPDGTFGQDEYITREEMAIMLVRAYEEMTDEALPADMELEYKDLDHIGATALPYVTAITQAGVLEGTGGGHFLPKNYTLRDQAAKAIYYYLEIMN</sequence>
<dbReference type="Gene3D" id="2.60.120.200">
    <property type="match status" value="1"/>
</dbReference>
<dbReference type="InterPro" id="IPR008979">
    <property type="entry name" value="Galactose-bd-like_sf"/>
</dbReference>
<protein>
    <submittedName>
        <fullName evidence="6">Glucan endo-1,3-beta-D-glucosidase</fullName>
        <ecNumber evidence="6">3.2.1.39</ecNumber>
    </submittedName>
</protein>
<evidence type="ECO:0000313" key="7">
    <source>
        <dbReference type="Proteomes" id="UP000000271"/>
    </source>
</evidence>
<dbReference type="Pfam" id="PF00395">
    <property type="entry name" value="SLH"/>
    <property type="match status" value="3"/>
</dbReference>
<evidence type="ECO:0000256" key="1">
    <source>
        <dbReference type="ARBA" id="ARBA00006865"/>
    </source>
</evidence>
<dbReference type="Proteomes" id="UP000000271">
    <property type="component" value="Chromosome"/>
</dbReference>
<dbReference type="GO" id="GO:0042973">
    <property type="term" value="F:glucan endo-1,3-beta-D-glucosidase activity"/>
    <property type="evidence" value="ECO:0007669"/>
    <property type="project" value="UniProtKB-EC"/>
</dbReference>
<dbReference type="GO" id="GO:0005975">
    <property type="term" value="P:carbohydrate metabolic process"/>
    <property type="evidence" value="ECO:0007669"/>
    <property type="project" value="InterPro"/>
</dbReference>
<evidence type="ECO:0000259" key="4">
    <source>
        <dbReference type="PROSITE" id="PS51272"/>
    </source>
</evidence>
<comment type="similarity">
    <text evidence="1">Belongs to the glycosyl hydrolase 16 family.</text>
</comment>
<organism evidence="6 7">
    <name type="scientific">Bacillus selenitireducens (strain ATCC 700615 / DSM 15326 / MLS10)</name>
    <dbReference type="NCBI Taxonomy" id="439292"/>
    <lineage>
        <taxon>Bacteria</taxon>
        <taxon>Bacillati</taxon>
        <taxon>Bacillota</taxon>
        <taxon>Bacilli</taxon>
        <taxon>Bacillales</taxon>
        <taxon>Bacillaceae</taxon>
        <taxon>Salisediminibacterium</taxon>
    </lineage>
</organism>
<gene>
    <name evidence="6" type="ordered locus">Bsel_0953</name>
</gene>
<evidence type="ECO:0000256" key="2">
    <source>
        <dbReference type="ARBA" id="ARBA00022729"/>
    </source>
</evidence>
<accession>D6Y084</accession>
<keyword evidence="7" id="KW-1185">Reference proteome</keyword>
<dbReference type="PROSITE" id="PS51272">
    <property type="entry name" value="SLH"/>
    <property type="match status" value="3"/>
</dbReference>
<name>D6Y084_BACIE</name>
<feature type="domain" description="GH16" evidence="5">
    <location>
        <begin position="178"/>
        <end position="458"/>
    </location>
</feature>
<dbReference type="PANTHER" id="PTHR10963:SF55">
    <property type="entry name" value="GLYCOSIDE HYDROLASE FAMILY 16 PROTEIN"/>
    <property type="match status" value="1"/>
</dbReference>
<feature type="domain" description="SLH" evidence="4">
    <location>
        <begin position="828"/>
        <end position="891"/>
    </location>
</feature>
<reference evidence="6" key="1">
    <citation type="submission" date="2009-10" db="EMBL/GenBank/DDBJ databases">
        <title>Complete sequence of Bacillus selenitireducens MLS10.</title>
        <authorList>
            <consortium name="US DOE Joint Genome Institute"/>
            <person name="Lucas S."/>
            <person name="Copeland A."/>
            <person name="Lapidus A."/>
            <person name="Glavina del Rio T."/>
            <person name="Dalin E."/>
            <person name="Tice H."/>
            <person name="Bruce D."/>
            <person name="Goodwin L."/>
            <person name="Pitluck S."/>
            <person name="Sims D."/>
            <person name="Brettin T."/>
            <person name="Detter J.C."/>
            <person name="Han C."/>
            <person name="Larimer F."/>
            <person name="Land M."/>
            <person name="Hauser L."/>
            <person name="Kyrpides N."/>
            <person name="Ovchinnikova G."/>
            <person name="Stolz J."/>
        </authorList>
    </citation>
    <scope>NUCLEOTIDE SEQUENCE [LARGE SCALE GENOMIC DNA]</scope>
    <source>
        <strain evidence="6">MLS10</strain>
    </source>
</reference>
<dbReference type="HOGENOM" id="CLU_297834_0_0_9"/>
<keyword evidence="6" id="KW-0378">Hydrolase</keyword>
<dbReference type="EC" id="3.2.1.39" evidence="6"/>
<dbReference type="Gene3D" id="2.60.120.260">
    <property type="entry name" value="Galactose-binding domain-like"/>
    <property type="match status" value="2"/>
</dbReference>
<dbReference type="CDD" id="cd08023">
    <property type="entry name" value="GH16_laminarinase_like"/>
    <property type="match status" value="1"/>
</dbReference>
<dbReference type="InterPro" id="IPR013320">
    <property type="entry name" value="ConA-like_dom_sf"/>
</dbReference>
<dbReference type="Pfam" id="PF00722">
    <property type="entry name" value="Glyco_hydro_16"/>
    <property type="match status" value="1"/>
</dbReference>
<dbReference type="EMBL" id="CP001791">
    <property type="protein sequence ID" value="ADH98475.1"/>
    <property type="molecule type" value="Genomic_DNA"/>
</dbReference>
<dbReference type="SUPFAM" id="SSF49785">
    <property type="entry name" value="Galactose-binding domain-like"/>
    <property type="match status" value="2"/>
</dbReference>
<dbReference type="AlphaFoldDB" id="D6Y084"/>
<dbReference type="eggNOG" id="COG2273">
    <property type="taxonomic scope" value="Bacteria"/>
</dbReference>
<dbReference type="PROSITE" id="PS51762">
    <property type="entry name" value="GH16_2"/>
    <property type="match status" value="1"/>
</dbReference>
<dbReference type="eggNOG" id="COG0737">
    <property type="taxonomic scope" value="Bacteria"/>
</dbReference>
<feature type="signal peptide" evidence="3">
    <location>
        <begin position="1"/>
        <end position="25"/>
    </location>
</feature>
<feature type="chain" id="PRO_5039293036" evidence="3">
    <location>
        <begin position="26"/>
        <end position="1010"/>
    </location>
</feature>
<keyword evidence="2 3" id="KW-0732">Signal</keyword>
<evidence type="ECO:0000256" key="3">
    <source>
        <dbReference type="SAM" id="SignalP"/>
    </source>
</evidence>
<dbReference type="RefSeq" id="WP_013171900.1">
    <property type="nucleotide sequence ID" value="NC_014219.1"/>
</dbReference>
<keyword evidence="6" id="KW-0326">Glycosidase</keyword>
<dbReference type="OrthoDB" id="9809583at2"/>
<dbReference type="KEGG" id="bse:Bsel_0953"/>
<dbReference type="InterPro" id="IPR050546">
    <property type="entry name" value="Glycosyl_Hydrlase_16"/>
</dbReference>
<proteinExistence type="inferred from homology"/>
<dbReference type="InterPro" id="IPR001119">
    <property type="entry name" value="SLH_dom"/>
</dbReference>
<feature type="domain" description="SLH" evidence="4">
    <location>
        <begin position="892"/>
        <end position="950"/>
    </location>
</feature>
<evidence type="ECO:0000313" key="6">
    <source>
        <dbReference type="EMBL" id="ADH98475.1"/>
    </source>
</evidence>
<dbReference type="SMR" id="D6Y084"/>
<dbReference type="PANTHER" id="PTHR10963">
    <property type="entry name" value="GLYCOSYL HYDROLASE-RELATED"/>
    <property type="match status" value="1"/>
</dbReference>
<dbReference type="InterPro" id="IPR000757">
    <property type="entry name" value="Beta-glucanase-like"/>
</dbReference>
<feature type="domain" description="SLH" evidence="4">
    <location>
        <begin position="953"/>
        <end position="1010"/>
    </location>
</feature>
<dbReference type="STRING" id="439292.Bsel_0953"/>
<dbReference type="SUPFAM" id="SSF49899">
    <property type="entry name" value="Concanavalin A-like lectins/glucanases"/>
    <property type="match status" value="1"/>
</dbReference>